<comment type="caution">
    <text evidence="1">The sequence shown here is derived from an EMBL/GenBank/DDBJ whole genome shotgun (WGS) entry which is preliminary data.</text>
</comment>
<name>A0A9Q3KS58_9BASI</name>
<evidence type="ECO:0000313" key="1">
    <source>
        <dbReference type="EMBL" id="MBW0584777.1"/>
    </source>
</evidence>
<dbReference type="Proteomes" id="UP000765509">
    <property type="component" value="Unassembled WGS sequence"/>
</dbReference>
<dbReference type="EMBL" id="AVOT02119025">
    <property type="protein sequence ID" value="MBW0584777.1"/>
    <property type="molecule type" value="Genomic_DNA"/>
</dbReference>
<organism evidence="1 2">
    <name type="scientific">Austropuccinia psidii MF-1</name>
    <dbReference type="NCBI Taxonomy" id="1389203"/>
    <lineage>
        <taxon>Eukaryota</taxon>
        <taxon>Fungi</taxon>
        <taxon>Dikarya</taxon>
        <taxon>Basidiomycota</taxon>
        <taxon>Pucciniomycotina</taxon>
        <taxon>Pucciniomycetes</taxon>
        <taxon>Pucciniales</taxon>
        <taxon>Sphaerophragmiaceae</taxon>
        <taxon>Austropuccinia</taxon>
    </lineage>
</organism>
<gene>
    <name evidence="1" type="ORF">O181_124492</name>
</gene>
<proteinExistence type="predicted"/>
<reference evidence="1" key="1">
    <citation type="submission" date="2021-03" db="EMBL/GenBank/DDBJ databases">
        <title>Draft genome sequence of rust myrtle Austropuccinia psidii MF-1, a brazilian biotype.</title>
        <authorList>
            <person name="Quecine M.C."/>
            <person name="Pachon D.M.R."/>
            <person name="Bonatelli M.L."/>
            <person name="Correr F.H."/>
            <person name="Franceschini L.M."/>
            <person name="Leite T.F."/>
            <person name="Margarido G.R.A."/>
            <person name="Almeida C.A."/>
            <person name="Ferrarezi J.A."/>
            <person name="Labate C.A."/>
        </authorList>
    </citation>
    <scope>NUCLEOTIDE SEQUENCE</scope>
    <source>
        <strain evidence="1">MF-1</strain>
    </source>
</reference>
<accession>A0A9Q3KS58</accession>
<sequence length="77" mass="8907">MVVTSGIAVLRACSWFKFSIEFDPEGNWKCYLPLPKQYDLTTKLGLDMEVVIPKSDLLKPEKLKYRLTLVRLEISET</sequence>
<keyword evidence="2" id="KW-1185">Reference proteome</keyword>
<feature type="non-terminal residue" evidence="1">
    <location>
        <position position="77"/>
    </location>
</feature>
<dbReference type="AlphaFoldDB" id="A0A9Q3KS58"/>
<evidence type="ECO:0000313" key="2">
    <source>
        <dbReference type="Proteomes" id="UP000765509"/>
    </source>
</evidence>
<protein>
    <submittedName>
        <fullName evidence="1">Uncharacterized protein</fullName>
    </submittedName>
</protein>